<keyword evidence="3" id="KW-1185">Reference proteome</keyword>
<evidence type="ECO:0000313" key="2">
    <source>
        <dbReference type="EMBL" id="REG82839.1"/>
    </source>
</evidence>
<dbReference type="PANTHER" id="PTHR40086:SF1">
    <property type="entry name" value="CELL CYCLE REGULATOR CCRZ"/>
    <property type="match status" value="1"/>
</dbReference>
<proteinExistence type="predicted"/>
<keyword evidence="2" id="KW-0808">Transferase</keyword>
<dbReference type="GO" id="GO:0016301">
    <property type="term" value="F:kinase activity"/>
    <property type="evidence" value="ECO:0007669"/>
    <property type="project" value="UniProtKB-KW"/>
</dbReference>
<protein>
    <submittedName>
        <fullName evidence="2">Thiamine kinase-like enzyme</fullName>
    </submittedName>
</protein>
<dbReference type="Gene3D" id="3.90.1200.10">
    <property type="match status" value="1"/>
</dbReference>
<dbReference type="CDD" id="cd05151">
    <property type="entry name" value="ChoK-like"/>
    <property type="match status" value="1"/>
</dbReference>
<dbReference type="InterPro" id="IPR002575">
    <property type="entry name" value="Aminoglycoside_PTrfase"/>
</dbReference>
<dbReference type="OrthoDB" id="179763at2"/>
<dbReference type="RefSeq" id="WP_115897847.1">
    <property type="nucleotide sequence ID" value="NZ_QUNG01000007.1"/>
</dbReference>
<comment type="caution">
    <text evidence="2">The sequence shown here is derived from an EMBL/GenBank/DDBJ whole genome shotgun (WGS) entry which is preliminary data.</text>
</comment>
<dbReference type="InterPro" id="IPR052077">
    <property type="entry name" value="CcrZ_PhaseVar_Mediator"/>
</dbReference>
<feature type="domain" description="Aminoglycoside phosphotransferase" evidence="1">
    <location>
        <begin position="23"/>
        <end position="237"/>
    </location>
</feature>
<accession>A0A3E0DJF4</accession>
<dbReference type="EMBL" id="QUNG01000007">
    <property type="protein sequence ID" value="REG82839.1"/>
    <property type="molecule type" value="Genomic_DNA"/>
</dbReference>
<dbReference type="Proteomes" id="UP000256542">
    <property type="component" value="Unassembled WGS sequence"/>
</dbReference>
<evidence type="ECO:0000313" key="3">
    <source>
        <dbReference type="Proteomes" id="UP000256542"/>
    </source>
</evidence>
<dbReference type="AlphaFoldDB" id="A0A3E0DJF4"/>
<name>A0A3E0DJF4_9GAMM</name>
<dbReference type="PANTHER" id="PTHR40086">
    <property type="entry name" value="PHOSPHOTRANSFERASE YTMP-RELATED"/>
    <property type="match status" value="1"/>
</dbReference>
<keyword evidence="2" id="KW-0418">Kinase</keyword>
<dbReference type="Pfam" id="PF01636">
    <property type="entry name" value="APH"/>
    <property type="match status" value="1"/>
</dbReference>
<dbReference type="InterPro" id="IPR011009">
    <property type="entry name" value="Kinase-like_dom_sf"/>
</dbReference>
<dbReference type="Gene3D" id="3.30.200.20">
    <property type="entry name" value="Phosphorylase Kinase, domain 1"/>
    <property type="match status" value="1"/>
</dbReference>
<evidence type="ECO:0000259" key="1">
    <source>
        <dbReference type="Pfam" id="PF01636"/>
    </source>
</evidence>
<organism evidence="2 3">
    <name type="scientific">Marinomonas pollencensis</name>
    <dbReference type="NCBI Taxonomy" id="491954"/>
    <lineage>
        <taxon>Bacteria</taxon>
        <taxon>Pseudomonadati</taxon>
        <taxon>Pseudomonadota</taxon>
        <taxon>Gammaproteobacteria</taxon>
        <taxon>Oceanospirillales</taxon>
        <taxon>Oceanospirillaceae</taxon>
        <taxon>Marinomonas</taxon>
    </lineage>
</organism>
<sequence length="295" mass="33912">MVNLSGYLDKIVVALPQNSTITAIPLEEGFSNHVYRLDWEGKAQWVLRIPGLDESAFCIDRQSELQVMNMAAQAGLSPKLVWQDKMGAFACRFVTPPSFPWTVSHCDKNIIRIKELLLKTHQLPAVERVFCIYKLIEHYLTGIADRLLAKPELNQEYDYLHSQFDVLQRVIPNHALVLCHNDLNPKNILMDDEAAWLIDWEYAGMGDPLFDLAVVARSHNLTASQRQRLLAAYHPELDLADSEWRILQYGLAYALREMTWLLLKHLTTPEDPQGLARYQEFKAAPWLNPFFSQNP</sequence>
<gene>
    <name evidence="2" type="ORF">DFP81_10712</name>
</gene>
<reference evidence="2 3" key="1">
    <citation type="submission" date="2018-08" db="EMBL/GenBank/DDBJ databases">
        <title>Genomic Encyclopedia of Type Strains, Phase III (KMG-III): the genomes of soil and plant-associated and newly described type strains.</title>
        <authorList>
            <person name="Whitman W."/>
        </authorList>
    </citation>
    <scope>NUCLEOTIDE SEQUENCE [LARGE SCALE GENOMIC DNA]</scope>
    <source>
        <strain evidence="2 3">CECT 7375</strain>
    </source>
</reference>
<dbReference type="SUPFAM" id="SSF56112">
    <property type="entry name" value="Protein kinase-like (PK-like)"/>
    <property type="match status" value="1"/>
</dbReference>